<reference evidence="1 2" key="1">
    <citation type="submission" date="2024-09" db="EMBL/GenBank/DDBJ databases">
        <title>Floridaenema gen nov. (Aerosakkonemataceae, Aerosakkonematales ord. nov., Cyanobacteria) from benthic tropical and subtropical fresh waters, with the description of four new species.</title>
        <authorList>
            <person name="Moretto J.A."/>
            <person name="Berthold D.E."/>
            <person name="Lefler F.W."/>
            <person name="Huang I.-S."/>
            <person name="Laughinghouse H. IV."/>
        </authorList>
    </citation>
    <scope>NUCLEOTIDE SEQUENCE [LARGE SCALE GENOMIC DNA]</scope>
    <source>
        <strain evidence="1 2">BLCC-F50</strain>
    </source>
</reference>
<name>A0ABV4XUY1_9CYAN</name>
<protein>
    <submittedName>
        <fullName evidence="1">Glycosyltransferase family 2 protein</fullName>
    </submittedName>
</protein>
<organism evidence="1 2">
    <name type="scientific">Floridaenema flaviceps BLCC-F50</name>
    <dbReference type="NCBI Taxonomy" id="3153642"/>
    <lineage>
        <taxon>Bacteria</taxon>
        <taxon>Bacillati</taxon>
        <taxon>Cyanobacteriota</taxon>
        <taxon>Cyanophyceae</taxon>
        <taxon>Oscillatoriophycideae</taxon>
        <taxon>Aerosakkonematales</taxon>
        <taxon>Aerosakkonemataceae</taxon>
        <taxon>Floridanema</taxon>
        <taxon>Floridanema flaviceps</taxon>
    </lineage>
</organism>
<dbReference type="Gene3D" id="3.90.550.10">
    <property type="entry name" value="Spore Coat Polysaccharide Biosynthesis Protein SpsA, Chain A"/>
    <property type="match status" value="1"/>
</dbReference>
<dbReference type="RefSeq" id="WP_413265097.1">
    <property type="nucleotide sequence ID" value="NZ_JBHFNR010000157.1"/>
</dbReference>
<comment type="caution">
    <text evidence="1">The sequence shown here is derived from an EMBL/GenBank/DDBJ whole genome shotgun (WGS) entry which is preliminary data.</text>
</comment>
<sequence>MKTPVALIIFKRPDITARVFEVIRQVKPSKLLIIADGPRADRPDEAEKCIAARAVVENVDWDCEVKRNYSDVNLGCALRPATGISWVFEQVDEAIILEDDCLPHPSFFPYCEELLERYRFDERIMHISANNFCQKMRGSNFSYFFSRYPLSWGWATWKRAWKYYDFSMKLWPEVNQKKLLKDVVQDDDIVRNWSNIFNAAYSQTIDAWDYQWTFTCWLQNGLSILPATSLVTNIGFGSDATHTQTNFFDLDLSASEIDFPLRHPSYMIRDNYLDKLIERTYYDYTPPLHRRLLRKLKKLKKFQL</sequence>
<evidence type="ECO:0000313" key="1">
    <source>
        <dbReference type="EMBL" id="MFB2895461.1"/>
    </source>
</evidence>
<dbReference type="Proteomes" id="UP001576784">
    <property type="component" value="Unassembled WGS sequence"/>
</dbReference>
<dbReference type="InterPro" id="IPR029044">
    <property type="entry name" value="Nucleotide-diphossugar_trans"/>
</dbReference>
<dbReference type="SUPFAM" id="SSF53448">
    <property type="entry name" value="Nucleotide-diphospho-sugar transferases"/>
    <property type="match status" value="1"/>
</dbReference>
<gene>
    <name evidence="1" type="ORF">ACE1CI_21360</name>
</gene>
<accession>A0ABV4XUY1</accession>
<proteinExistence type="predicted"/>
<keyword evidence="2" id="KW-1185">Reference proteome</keyword>
<evidence type="ECO:0000313" key="2">
    <source>
        <dbReference type="Proteomes" id="UP001576784"/>
    </source>
</evidence>
<dbReference type="EMBL" id="JBHFNR010000157">
    <property type="protein sequence ID" value="MFB2895461.1"/>
    <property type="molecule type" value="Genomic_DNA"/>
</dbReference>